<evidence type="ECO:0000313" key="3">
    <source>
        <dbReference type="Proteomes" id="UP001444661"/>
    </source>
</evidence>
<organism evidence="2 3">
    <name type="scientific">Apiospora rasikravindrae</name>
    <dbReference type="NCBI Taxonomy" id="990691"/>
    <lineage>
        <taxon>Eukaryota</taxon>
        <taxon>Fungi</taxon>
        <taxon>Dikarya</taxon>
        <taxon>Ascomycota</taxon>
        <taxon>Pezizomycotina</taxon>
        <taxon>Sordariomycetes</taxon>
        <taxon>Xylariomycetidae</taxon>
        <taxon>Amphisphaeriales</taxon>
        <taxon>Apiosporaceae</taxon>
        <taxon>Apiospora</taxon>
    </lineage>
</organism>
<comment type="caution">
    <text evidence="2">The sequence shown here is derived from an EMBL/GenBank/DDBJ whole genome shotgun (WGS) entry which is preliminary data.</text>
</comment>
<sequence>MAPAAPEDLEATAETDLKKATIRREIDQIIDEMEQCPVTATEKVLNQARTMLEVQLHDPTLESLFSGPVRELFCLKKLQQALMEKQPVYSKDMGRDEWITVFVSKNNVSVGALLAAKRINVKDQHRLPRVMVHMITWLENPEEFPAELAGWIGNGGGKALPSYVKVRDTDKCLGDQRLMEELRQPLEQGYEFEDWILNDVEFEPFRTEVERYWDAKGMPLNNPGRPQKLVRARPDNDEDDPASKRRRLFKRASELVDDAFAGDDLPDPVAMPSNEDYLHVVMKRGISIGLAQSMEVIGEDRIVRAYQEAGPLQQRVLQYIKGLRPSGRNEGGQN</sequence>
<accession>A0ABR1SXK6</accession>
<gene>
    <name evidence="2" type="ORF">PG993_007467</name>
</gene>
<dbReference type="EMBL" id="JAQQWK010000006">
    <property type="protein sequence ID" value="KAK8039056.1"/>
    <property type="molecule type" value="Genomic_DNA"/>
</dbReference>
<keyword evidence="3" id="KW-1185">Reference proteome</keyword>
<protein>
    <submittedName>
        <fullName evidence="2">Uncharacterized protein</fullName>
    </submittedName>
</protein>
<evidence type="ECO:0000256" key="1">
    <source>
        <dbReference type="SAM" id="MobiDB-lite"/>
    </source>
</evidence>
<proteinExistence type="predicted"/>
<reference evidence="2 3" key="1">
    <citation type="submission" date="2023-01" db="EMBL/GenBank/DDBJ databases">
        <title>Analysis of 21 Apiospora genomes using comparative genomics revels a genus with tremendous synthesis potential of carbohydrate active enzymes and secondary metabolites.</title>
        <authorList>
            <person name="Sorensen T."/>
        </authorList>
    </citation>
    <scope>NUCLEOTIDE SEQUENCE [LARGE SCALE GENOMIC DNA]</scope>
    <source>
        <strain evidence="2 3">CBS 33761</strain>
    </source>
</reference>
<name>A0ABR1SXK6_9PEZI</name>
<feature type="region of interest" description="Disordered" evidence="1">
    <location>
        <begin position="217"/>
        <end position="247"/>
    </location>
</feature>
<evidence type="ECO:0000313" key="2">
    <source>
        <dbReference type="EMBL" id="KAK8039056.1"/>
    </source>
</evidence>
<dbReference type="Proteomes" id="UP001444661">
    <property type="component" value="Unassembled WGS sequence"/>
</dbReference>